<gene>
    <name evidence="3" type="ORF">CAL27_22835</name>
    <name evidence="2" type="ORF">CEG14_19160</name>
</gene>
<organism evidence="2 5">
    <name type="scientific">Bordetella genomosp. 1</name>
    <dbReference type="NCBI Taxonomy" id="1395607"/>
    <lineage>
        <taxon>Bacteria</taxon>
        <taxon>Pseudomonadati</taxon>
        <taxon>Pseudomonadota</taxon>
        <taxon>Betaproteobacteria</taxon>
        <taxon>Burkholderiales</taxon>
        <taxon>Alcaligenaceae</taxon>
        <taxon>Bordetella</taxon>
    </lineage>
</organism>
<feature type="signal peptide" evidence="1">
    <location>
        <begin position="1"/>
        <end position="20"/>
    </location>
</feature>
<evidence type="ECO:0000313" key="3">
    <source>
        <dbReference type="EMBL" id="OZI57089.1"/>
    </source>
</evidence>
<comment type="caution">
    <text evidence="2">The sequence shown here is derived from an EMBL/GenBank/DDBJ whole genome shotgun (WGS) entry which is preliminary data.</text>
</comment>
<dbReference type="InterPro" id="IPR024291">
    <property type="entry name" value="DUF3829"/>
</dbReference>
<name>A0A261S6H7_9BORD</name>
<evidence type="ECO:0000313" key="5">
    <source>
        <dbReference type="Proteomes" id="UP000217005"/>
    </source>
</evidence>
<protein>
    <recommendedName>
        <fullName evidence="6">DUF3829 domain-containing protein</fullName>
    </recommendedName>
</protein>
<dbReference type="RefSeq" id="WP_094827979.1">
    <property type="nucleotide sequence ID" value="NZ_NEVL01000004.1"/>
</dbReference>
<evidence type="ECO:0008006" key="6">
    <source>
        <dbReference type="Google" id="ProtNLM"/>
    </source>
</evidence>
<reference evidence="2 5" key="1">
    <citation type="submission" date="2017-05" db="EMBL/GenBank/DDBJ databases">
        <title>Complete and WGS of Bordetella genogroups.</title>
        <authorList>
            <person name="Spilker T."/>
            <person name="LiPuma J."/>
        </authorList>
    </citation>
    <scope>NUCLEOTIDE SEQUENCE [LARGE SCALE GENOMIC DNA]</scope>
    <source>
        <strain evidence="2 5">AU17610</strain>
    </source>
</reference>
<evidence type="ECO:0000313" key="4">
    <source>
        <dbReference type="Proteomes" id="UP000216354"/>
    </source>
</evidence>
<evidence type="ECO:0000256" key="1">
    <source>
        <dbReference type="SAM" id="SignalP"/>
    </source>
</evidence>
<keyword evidence="4" id="KW-1185">Reference proteome</keyword>
<dbReference type="EMBL" id="NEVR01000006">
    <property type="protein sequence ID" value="OZI57089.1"/>
    <property type="molecule type" value="Genomic_DNA"/>
</dbReference>
<dbReference type="Pfam" id="PF12889">
    <property type="entry name" value="DUF3829"/>
    <property type="match status" value="1"/>
</dbReference>
<dbReference type="Proteomes" id="UP000217005">
    <property type="component" value="Unassembled WGS sequence"/>
</dbReference>
<feature type="chain" id="PRO_5012514838" description="DUF3829 domain-containing protein" evidence="1">
    <location>
        <begin position="21"/>
        <end position="320"/>
    </location>
</feature>
<dbReference type="AlphaFoldDB" id="A0A261S6H7"/>
<dbReference type="OrthoDB" id="7596734at2"/>
<accession>A0A261S6H7</accession>
<keyword evidence="1" id="KW-0732">Signal</keyword>
<sequence>MFAKNASRALAALACAFALAACGNDNASESPKIPAGQAEIQKYNAYVGAANSAGQTYERALDNWERYLKPKLSGKEALKDLSISDGTPYTADNVKEQLDKALGMDLAMAELDGPARAFSDAIAKFQPISADMNNYISAKTYMSDKGAHGKEIMAAYEETLKGVVSAQAAFFGGIDAKDRARVKAEFENAKKDTAAYYRAGLIYYGKQSFDQAEGLFDGTGLGDQLEPFGKSLDEMNKMALGYDAKMRESNPKGCPSLMLQVNSYLSTGRTAIEHTTSGRYAEDAKRTGAFKMIRPTIDMDSSSLRQNYNNMISRLNMNQC</sequence>
<dbReference type="EMBL" id="NEVL01000004">
    <property type="protein sequence ID" value="OZI32984.1"/>
    <property type="molecule type" value="Genomic_DNA"/>
</dbReference>
<proteinExistence type="predicted"/>
<dbReference type="PROSITE" id="PS51257">
    <property type="entry name" value="PROKAR_LIPOPROTEIN"/>
    <property type="match status" value="1"/>
</dbReference>
<dbReference type="Proteomes" id="UP000216354">
    <property type="component" value="Unassembled WGS sequence"/>
</dbReference>
<reference evidence="3 4" key="2">
    <citation type="submission" date="2017-05" db="EMBL/GenBank/DDBJ databases">
        <title>Complete and WGS of Bordetella genogroups.</title>
        <authorList>
            <person name="Spilker T."/>
            <person name="Lipuma J."/>
        </authorList>
    </citation>
    <scope>NUCLEOTIDE SEQUENCE [LARGE SCALE GENOMIC DNA]</scope>
    <source>
        <strain evidence="3 4">AU9795</strain>
    </source>
</reference>
<evidence type="ECO:0000313" key="2">
    <source>
        <dbReference type="EMBL" id="OZI32984.1"/>
    </source>
</evidence>